<dbReference type="EMBL" id="JAOPJZ010000002">
    <property type="protein sequence ID" value="MCU4751067.1"/>
    <property type="molecule type" value="Genomic_DNA"/>
</dbReference>
<dbReference type="Proteomes" id="UP001321047">
    <property type="component" value="Unassembled WGS sequence"/>
</dbReference>
<evidence type="ECO:0000313" key="4">
    <source>
        <dbReference type="EMBL" id="MCU4751067.1"/>
    </source>
</evidence>
<protein>
    <recommendedName>
        <fullName evidence="3">DUF7577 domain-containing protein</fullName>
    </recommendedName>
</protein>
<dbReference type="Pfam" id="PF24463">
    <property type="entry name" value="DUF7577"/>
    <property type="match status" value="1"/>
</dbReference>
<feature type="domain" description="DUF7577" evidence="3">
    <location>
        <begin position="76"/>
        <end position="102"/>
    </location>
</feature>
<name>A0AAP2Z5F1_9EURY</name>
<sequence>MAPWEWLIGYVVLFALLHVLLYYAYVRRNGSTGTTASASYPEGDGAPLHSPPRVDGYSQHGAEDPPPEPDIDGEPLTCRHCGAANERDPTFTYCRICISPLEQYSSPPG</sequence>
<evidence type="ECO:0000256" key="2">
    <source>
        <dbReference type="SAM" id="Phobius"/>
    </source>
</evidence>
<feature type="transmembrane region" description="Helical" evidence="2">
    <location>
        <begin position="6"/>
        <end position="25"/>
    </location>
</feature>
<keyword evidence="2" id="KW-0472">Membrane</keyword>
<keyword evidence="2" id="KW-0812">Transmembrane</keyword>
<feature type="region of interest" description="Disordered" evidence="1">
    <location>
        <begin position="34"/>
        <end position="74"/>
    </location>
</feature>
<accession>A0AAP2Z5F1</accession>
<keyword evidence="2" id="KW-1133">Transmembrane helix</keyword>
<dbReference type="AlphaFoldDB" id="A0AAP2Z5F1"/>
<dbReference type="InterPro" id="IPR055999">
    <property type="entry name" value="DUF7577"/>
</dbReference>
<evidence type="ECO:0000313" key="5">
    <source>
        <dbReference type="Proteomes" id="UP001321047"/>
    </source>
</evidence>
<comment type="caution">
    <text evidence="4">The sequence shown here is derived from an EMBL/GenBank/DDBJ whole genome shotgun (WGS) entry which is preliminary data.</text>
</comment>
<evidence type="ECO:0000256" key="1">
    <source>
        <dbReference type="SAM" id="MobiDB-lite"/>
    </source>
</evidence>
<keyword evidence="5" id="KW-1185">Reference proteome</keyword>
<organism evidence="4 5">
    <name type="scientific">Natronosalvus hydrolyticus</name>
    <dbReference type="NCBI Taxonomy" id="2979988"/>
    <lineage>
        <taxon>Archaea</taxon>
        <taxon>Methanobacteriati</taxon>
        <taxon>Methanobacteriota</taxon>
        <taxon>Stenosarchaea group</taxon>
        <taxon>Halobacteria</taxon>
        <taxon>Halobacteriales</taxon>
        <taxon>Natrialbaceae</taxon>
        <taxon>Natronosalvus</taxon>
    </lineage>
</organism>
<dbReference type="RefSeq" id="WP_342806475.1">
    <property type="nucleotide sequence ID" value="NZ_JAOPJZ010000002.1"/>
</dbReference>
<gene>
    <name evidence="4" type="ORF">OB919_03570</name>
</gene>
<proteinExistence type="predicted"/>
<reference evidence="4 5" key="1">
    <citation type="submission" date="2022-09" db="EMBL/GenBank/DDBJ databases">
        <title>Enrichment on poylsaccharides allowed isolation of novel metabolic and taxonomic groups of Haloarchaea.</title>
        <authorList>
            <person name="Sorokin D.Y."/>
            <person name="Elcheninov A.G."/>
            <person name="Khizhniak T.V."/>
            <person name="Kolganova T.V."/>
            <person name="Kublanov I.V."/>
        </authorList>
    </citation>
    <scope>NUCLEOTIDE SEQUENCE [LARGE SCALE GENOMIC DNA]</scope>
    <source>
        <strain evidence="4 5">AArc-curdl1</strain>
    </source>
</reference>
<evidence type="ECO:0000259" key="3">
    <source>
        <dbReference type="Pfam" id="PF24463"/>
    </source>
</evidence>